<evidence type="ECO:0000256" key="8">
    <source>
        <dbReference type="ARBA" id="ARBA00023242"/>
    </source>
</evidence>
<dbReference type="GO" id="GO:0006397">
    <property type="term" value="P:mRNA processing"/>
    <property type="evidence" value="ECO:0007669"/>
    <property type="project" value="UniProtKB-KW"/>
</dbReference>
<feature type="domain" description="RRM" evidence="12">
    <location>
        <begin position="29"/>
        <end position="116"/>
    </location>
</feature>
<protein>
    <recommendedName>
        <fullName evidence="12">RRM domain-containing protein</fullName>
    </recommendedName>
</protein>
<dbReference type="GO" id="GO:0008380">
    <property type="term" value="P:RNA splicing"/>
    <property type="evidence" value="ECO:0007669"/>
    <property type="project" value="UniProtKB-KW"/>
</dbReference>
<dbReference type="FunFam" id="3.30.70.330:FF:000029">
    <property type="entry name" value="U2 small nuclear ribonucleoprotein B"/>
    <property type="match status" value="1"/>
</dbReference>
<feature type="compositionally biased region" description="Basic and acidic residues" evidence="11">
    <location>
        <begin position="151"/>
        <end position="170"/>
    </location>
</feature>
<comment type="caution">
    <text evidence="13">The sequence shown here is derived from an EMBL/GenBank/DDBJ whole genome shotgun (WGS) entry which is preliminary data.</text>
</comment>
<reference evidence="13 14" key="1">
    <citation type="journal article" date="2020" name="G3 (Bethesda)">
        <title>Improved Reference Genome for Cyclotella cryptica CCMP332, a Model for Cell Wall Morphogenesis, Salinity Adaptation, and Lipid Production in Diatoms (Bacillariophyta).</title>
        <authorList>
            <person name="Roberts W.R."/>
            <person name="Downey K.M."/>
            <person name="Ruck E.C."/>
            <person name="Traller J.C."/>
            <person name="Alverson A.J."/>
        </authorList>
    </citation>
    <scope>NUCLEOTIDE SEQUENCE [LARGE SCALE GENOMIC DNA]</scope>
    <source>
        <strain evidence="13 14">CCMP332</strain>
    </source>
</reference>
<feature type="domain" description="RRM" evidence="12">
    <location>
        <begin position="177"/>
        <end position="248"/>
    </location>
</feature>
<keyword evidence="9" id="KW-0687">Ribonucleoprotein</keyword>
<keyword evidence="8" id="KW-0539">Nucleus</keyword>
<evidence type="ECO:0000256" key="7">
    <source>
        <dbReference type="ARBA" id="ARBA00023187"/>
    </source>
</evidence>
<proteinExistence type="inferred from homology"/>
<evidence type="ECO:0000256" key="11">
    <source>
        <dbReference type="SAM" id="MobiDB-lite"/>
    </source>
</evidence>
<dbReference type="PROSITE" id="PS50102">
    <property type="entry name" value="RRM"/>
    <property type="match status" value="2"/>
</dbReference>
<dbReference type="Gene3D" id="3.30.70.330">
    <property type="match status" value="2"/>
</dbReference>
<keyword evidence="6 10" id="KW-0694">RNA-binding</keyword>
<dbReference type="PANTHER" id="PTHR10501">
    <property type="entry name" value="U1 SMALL NUCLEAR RIBONUCLEOPROTEIN A/U2 SMALL NUCLEAR RIBONUCLEOPROTEIN B"/>
    <property type="match status" value="1"/>
</dbReference>
<dbReference type="SMART" id="SM00360">
    <property type="entry name" value="RRM"/>
    <property type="match status" value="2"/>
</dbReference>
<dbReference type="AlphaFoldDB" id="A0ABD3P8H5"/>
<dbReference type="FunFam" id="3.30.70.330:FF:000039">
    <property type="entry name" value="U1 small nuclear ribonucleoprotein A"/>
    <property type="match status" value="1"/>
</dbReference>
<keyword evidence="7" id="KW-0508">mRNA splicing</keyword>
<evidence type="ECO:0000256" key="9">
    <source>
        <dbReference type="ARBA" id="ARBA00023274"/>
    </source>
</evidence>
<accession>A0ABD3P8H5</accession>
<comment type="subcellular location">
    <subcellularLocation>
        <location evidence="1">Nucleus</location>
    </subcellularLocation>
</comment>
<gene>
    <name evidence="13" type="ORF">HJC23_000319</name>
</gene>
<dbReference type="InterPro" id="IPR000504">
    <property type="entry name" value="RRM_dom"/>
</dbReference>
<dbReference type="SUPFAM" id="SSF54928">
    <property type="entry name" value="RNA-binding domain, RBD"/>
    <property type="match status" value="1"/>
</dbReference>
<keyword evidence="3" id="KW-0507">mRNA processing</keyword>
<evidence type="ECO:0000256" key="5">
    <source>
        <dbReference type="ARBA" id="ARBA00022737"/>
    </source>
</evidence>
<sequence>MSAVAAPPSAASASSLSRIKPLPTYPANATLYLSNIDWSIKKPLLKRALFTLFTRHGKVLEVIVLRGDTSTGGKKRPLRGQAWVIFESVQAATAALAAERGFVFFGRPLMVNYAKEVSDRIAKRDGTYKKSKGKRKAEDEAALGEGGGKMVRVEEKEVKSNADASKHGIEPTDTPSSTLLAQNIPPECNEMMLSMLFKQYSGFQKVKSHSGGVYTIDFDSEREATSAMNGLNGFKLNASSVLDLKYRQ</sequence>
<dbReference type="InterPro" id="IPR035979">
    <property type="entry name" value="RBD_domain_sf"/>
</dbReference>
<dbReference type="InterPro" id="IPR012677">
    <property type="entry name" value="Nucleotide-bd_a/b_plait_sf"/>
</dbReference>
<keyword evidence="4" id="KW-0747">Spliceosome</keyword>
<dbReference type="GO" id="GO:0005681">
    <property type="term" value="C:spliceosomal complex"/>
    <property type="evidence" value="ECO:0007669"/>
    <property type="project" value="UniProtKB-KW"/>
</dbReference>
<dbReference type="Proteomes" id="UP001516023">
    <property type="component" value="Unassembled WGS sequence"/>
</dbReference>
<evidence type="ECO:0000256" key="6">
    <source>
        <dbReference type="ARBA" id="ARBA00022884"/>
    </source>
</evidence>
<dbReference type="CDD" id="cd12247">
    <property type="entry name" value="RRM2_U1A_like"/>
    <property type="match status" value="1"/>
</dbReference>
<evidence type="ECO:0000256" key="1">
    <source>
        <dbReference type="ARBA" id="ARBA00004123"/>
    </source>
</evidence>
<name>A0ABD3P8H5_9STRA</name>
<evidence type="ECO:0000313" key="13">
    <source>
        <dbReference type="EMBL" id="KAL3783481.1"/>
    </source>
</evidence>
<dbReference type="GO" id="GO:0003723">
    <property type="term" value="F:RNA binding"/>
    <property type="evidence" value="ECO:0007669"/>
    <property type="project" value="UniProtKB-UniRule"/>
</dbReference>
<dbReference type="EMBL" id="JABMIG020000259">
    <property type="protein sequence ID" value="KAL3783481.1"/>
    <property type="molecule type" value="Genomic_DNA"/>
</dbReference>
<evidence type="ECO:0000256" key="3">
    <source>
        <dbReference type="ARBA" id="ARBA00022664"/>
    </source>
</evidence>
<evidence type="ECO:0000256" key="4">
    <source>
        <dbReference type="ARBA" id="ARBA00022728"/>
    </source>
</evidence>
<dbReference type="GO" id="GO:0030532">
    <property type="term" value="C:small nuclear ribonucleoprotein complex"/>
    <property type="evidence" value="ECO:0007669"/>
    <property type="project" value="UniProtKB-ARBA"/>
</dbReference>
<evidence type="ECO:0000256" key="10">
    <source>
        <dbReference type="PROSITE-ProRule" id="PRU00176"/>
    </source>
</evidence>
<feature type="region of interest" description="Disordered" evidence="11">
    <location>
        <begin position="126"/>
        <end position="179"/>
    </location>
</feature>
<keyword evidence="5" id="KW-0677">Repeat</keyword>
<evidence type="ECO:0000256" key="2">
    <source>
        <dbReference type="ARBA" id="ARBA00007243"/>
    </source>
</evidence>
<keyword evidence="14" id="KW-1185">Reference proteome</keyword>
<evidence type="ECO:0000259" key="12">
    <source>
        <dbReference type="PROSITE" id="PS50102"/>
    </source>
</evidence>
<evidence type="ECO:0000313" key="14">
    <source>
        <dbReference type="Proteomes" id="UP001516023"/>
    </source>
</evidence>
<organism evidence="13 14">
    <name type="scientific">Cyclotella cryptica</name>
    <dbReference type="NCBI Taxonomy" id="29204"/>
    <lineage>
        <taxon>Eukaryota</taxon>
        <taxon>Sar</taxon>
        <taxon>Stramenopiles</taxon>
        <taxon>Ochrophyta</taxon>
        <taxon>Bacillariophyta</taxon>
        <taxon>Coscinodiscophyceae</taxon>
        <taxon>Thalassiosirophycidae</taxon>
        <taxon>Stephanodiscales</taxon>
        <taxon>Stephanodiscaceae</taxon>
        <taxon>Cyclotella</taxon>
    </lineage>
</organism>
<comment type="similarity">
    <text evidence="2">Belongs to the RRM U1 A/B'' family.</text>
</comment>
<dbReference type="Pfam" id="PF00076">
    <property type="entry name" value="RRM_1"/>
    <property type="match status" value="2"/>
</dbReference>